<comment type="caution">
    <text evidence="11">The sequence shown here is derived from an EMBL/GenBank/DDBJ whole genome shotgun (WGS) entry which is preliminary data.</text>
</comment>
<reference evidence="11" key="1">
    <citation type="submission" date="2021-02" db="EMBL/GenBank/DDBJ databases">
        <authorList>
            <person name="Dougan E. K."/>
            <person name="Rhodes N."/>
            <person name="Thang M."/>
            <person name="Chan C."/>
        </authorList>
    </citation>
    <scope>NUCLEOTIDE SEQUENCE</scope>
</reference>
<evidence type="ECO:0000256" key="8">
    <source>
        <dbReference type="ARBA" id="ARBA00023175"/>
    </source>
</evidence>
<dbReference type="SMART" id="SM00028">
    <property type="entry name" value="TPR"/>
    <property type="match status" value="2"/>
</dbReference>
<keyword evidence="7" id="KW-0175">Coiled coil</keyword>
<keyword evidence="8" id="KW-0505">Motor protein</keyword>
<feature type="compositionally biased region" description="Low complexity" evidence="10">
    <location>
        <begin position="670"/>
        <end position="680"/>
    </location>
</feature>
<feature type="non-terminal residue" evidence="11">
    <location>
        <position position="680"/>
    </location>
</feature>
<dbReference type="SUPFAM" id="SSF48452">
    <property type="entry name" value="TPR-like"/>
    <property type="match status" value="1"/>
</dbReference>
<evidence type="ECO:0000313" key="11">
    <source>
        <dbReference type="EMBL" id="CAE7295246.1"/>
    </source>
</evidence>
<dbReference type="PANTHER" id="PTHR45783:SF3">
    <property type="entry name" value="KINESIN LIGHT CHAIN"/>
    <property type="match status" value="1"/>
</dbReference>
<feature type="compositionally biased region" description="Low complexity" evidence="10">
    <location>
        <begin position="336"/>
        <end position="346"/>
    </location>
</feature>
<dbReference type="InterPro" id="IPR002151">
    <property type="entry name" value="Kinesin_light"/>
</dbReference>
<evidence type="ECO:0000256" key="3">
    <source>
        <dbReference type="ARBA" id="ARBA00022490"/>
    </source>
</evidence>
<feature type="compositionally biased region" description="Basic and acidic residues" evidence="10">
    <location>
        <begin position="365"/>
        <end position="376"/>
    </location>
</feature>
<accession>A0A812N8V9</accession>
<proteinExistence type="inferred from homology"/>
<sequence length="680" mass="76575">AARAAENRFFQEGRMLQREEEPKWHMAAEGMLTGEPRFFFPEMLEILVAASFHTPPRLYSEPIQDRIERIHEIFGDLLQLPREEEGRAFRVDLYLKATTGFHDTQELAEELEISPQSLDEVMQAIDAELPLLAERKDPHIPKPPAHVVDKLPVQPMTADERIDDMQRRNPLGKTVAGGKKKGKKAKGAKQPKKRELFYGKLPVKWNQVQWLGKRPEPPKVVIPPMWQTDSKAAMLRNLDEHILQEREESRALNTPSTGWVLRLQLIDEPLRAPVCSKSEEVTTLMEAASASRRLRQYDSAMALLIRARQLWVAVEARQPRAAEWEDVQALVPTPSPWSSSADSASPMQRWAGAAEAGSLEDQEELDRTIFPDDLGGRHSKGMAVGRSRTETLPRDIRAGEQIHRSMTDRLGRTSPESDDRAMPHAPLDSLERRRQRMASRGSFQQSDAPQSARGRSPTSRASTRSPGATRKYNPKTDFPSALGDQEDLERIPPQAALFFFCELASLHSTVQEDELAAQLLWRALEHSRRLPAQDANVAMVWNGLGRVAFHIGRFEDATRLHMRARSIREKALGGDTIDTATSYNNLACCLAALDRHTEAAAFTELAVEILKELAGEDHPRTLTASRNLTKVRTAPKKMSLEAPHLFSLPLHDFTAALRGRRKKKKKKSRSGSSKSSKSRK</sequence>
<dbReference type="Proteomes" id="UP000601435">
    <property type="component" value="Unassembled WGS sequence"/>
</dbReference>
<dbReference type="GO" id="GO:0005874">
    <property type="term" value="C:microtubule"/>
    <property type="evidence" value="ECO:0007669"/>
    <property type="project" value="UniProtKB-KW"/>
</dbReference>
<feature type="region of interest" description="Disordered" evidence="10">
    <location>
        <begin position="658"/>
        <end position="680"/>
    </location>
</feature>
<keyword evidence="5" id="KW-0677">Repeat</keyword>
<feature type="compositionally biased region" description="Basic residues" evidence="10">
    <location>
        <begin position="658"/>
        <end position="669"/>
    </location>
</feature>
<keyword evidence="4" id="KW-0493">Microtubule</keyword>
<evidence type="ECO:0000256" key="5">
    <source>
        <dbReference type="ARBA" id="ARBA00022737"/>
    </source>
</evidence>
<evidence type="ECO:0000256" key="7">
    <source>
        <dbReference type="ARBA" id="ARBA00023054"/>
    </source>
</evidence>
<keyword evidence="9" id="KW-0206">Cytoskeleton</keyword>
<evidence type="ECO:0000256" key="4">
    <source>
        <dbReference type="ARBA" id="ARBA00022701"/>
    </source>
</evidence>
<dbReference type="Gene3D" id="1.25.40.10">
    <property type="entry name" value="Tetratricopeptide repeat domain"/>
    <property type="match status" value="1"/>
</dbReference>
<keyword evidence="6" id="KW-0802">TPR repeat</keyword>
<feature type="region of interest" description="Disordered" evidence="10">
    <location>
        <begin position="332"/>
        <end position="483"/>
    </location>
</feature>
<feature type="region of interest" description="Disordered" evidence="10">
    <location>
        <begin position="170"/>
        <end position="193"/>
    </location>
</feature>
<keyword evidence="12" id="KW-1185">Reference proteome</keyword>
<evidence type="ECO:0000256" key="2">
    <source>
        <dbReference type="ARBA" id="ARBA00009622"/>
    </source>
</evidence>
<evidence type="ECO:0000256" key="1">
    <source>
        <dbReference type="ARBA" id="ARBA00004245"/>
    </source>
</evidence>
<evidence type="ECO:0000256" key="9">
    <source>
        <dbReference type="ARBA" id="ARBA00023212"/>
    </source>
</evidence>
<comment type="similarity">
    <text evidence="2">Belongs to the kinesin light chain family.</text>
</comment>
<comment type="subcellular location">
    <subcellularLocation>
        <location evidence="1">Cytoplasm</location>
        <location evidence="1">Cytoskeleton</location>
    </subcellularLocation>
</comment>
<name>A0A812N8V9_9DINO</name>
<dbReference type="OrthoDB" id="626167at2759"/>
<dbReference type="GO" id="GO:0005871">
    <property type="term" value="C:kinesin complex"/>
    <property type="evidence" value="ECO:0007669"/>
    <property type="project" value="InterPro"/>
</dbReference>
<dbReference type="InterPro" id="IPR019734">
    <property type="entry name" value="TPR_rpt"/>
</dbReference>
<dbReference type="PANTHER" id="PTHR45783">
    <property type="entry name" value="KINESIN LIGHT CHAIN"/>
    <property type="match status" value="1"/>
</dbReference>
<feature type="compositionally biased region" description="Basic and acidic residues" evidence="10">
    <location>
        <begin position="387"/>
        <end position="422"/>
    </location>
</feature>
<gene>
    <name evidence="11" type="primary">KLC1</name>
    <name evidence="11" type="ORF">SNEC2469_LOCUS7249</name>
</gene>
<evidence type="ECO:0000313" key="12">
    <source>
        <dbReference type="Proteomes" id="UP000601435"/>
    </source>
</evidence>
<keyword evidence="3" id="KW-0963">Cytoplasm</keyword>
<protein>
    <submittedName>
        <fullName evidence="11">KLC1 protein</fullName>
    </submittedName>
</protein>
<dbReference type="GO" id="GO:0005737">
    <property type="term" value="C:cytoplasm"/>
    <property type="evidence" value="ECO:0007669"/>
    <property type="project" value="TreeGrafter"/>
</dbReference>
<organism evidence="11 12">
    <name type="scientific">Symbiodinium necroappetens</name>
    <dbReference type="NCBI Taxonomy" id="1628268"/>
    <lineage>
        <taxon>Eukaryota</taxon>
        <taxon>Sar</taxon>
        <taxon>Alveolata</taxon>
        <taxon>Dinophyceae</taxon>
        <taxon>Suessiales</taxon>
        <taxon>Symbiodiniaceae</taxon>
        <taxon>Symbiodinium</taxon>
    </lineage>
</organism>
<evidence type="ECO:0000256" key="10">
    <source>
        <dbReference type="SAM" id="MobiDB-lite"/>
    </source>
</evidence>
<dbReference type="AlphaFoldDB" id="A0A812N8V9"/>
<feature type="compositionally biased region" description="Low complexity" evidence="10">
    <location>
        <begin position="451"/>
        <end position="467"/>
    </location>
</feature>
<feature type="compositionally biased region" description="Basic residues" evidence="10">
    <location>
        <begin position="178"/>
        <end position="192"/>
    </location>
</feature>
<evidence type="ECO:0000256" key="6">
    <source>
        <dbReference type="ARBA" id="ARBA00022803"/>
    </source>
</evidence>
<dbReference type="Pfam" id="PF13424">
    <property type="entry name" value="TPR_12"/>
    <property type="match status" value="1"/>
</dbReference>
<dbReference type="InterPro" id="IPR011990">
    <property type="entry name" value="TPR-like_helical_dom_sf"/>
</dbReference>
<dbReference type="GO" id="GO:0007018">
    <property type="term" value="P:microtubule-based movement"/>
    <property type="evidence" value="ECO:0007669"/>
    <property type="project" value="TreeGrafter"/>
</dbReference>
<dbReference type="GO" id="GO:0019894">
    <property type="term" value="F:kinesin binding"/>
    <property type="evidence" value="ECO:0007669"/>
    <property type="project" value="TreeGrafter"/>
</dbReference>
<dbReference type="EMBL" id="CAJNJA010012372">
    <property type="protein sequence ID" value="CAE7295246.1"/>
    <property type="molecule type" value="Genomic_DNA"/>
</dbReference>